<feature type="signal peptide" evidence="1">
    <location>
        <begin position="1"/>
        <end position="19"/>
    </location>
</feature>
<reference evidence="2" key="1">
    <citation type="submission" date="2013-12" db="EMBL/GenBank/DDBJ databases">
        <authorList>
            <person name="Aslett M."/>
        </authorList>
    </citation>
    <scope>NUCLEOTIDE SEQUENCE [LARGE SCALE GENOMIC DNA]</scope>
    <source>
        <strain evidence="2">Lindley</strain>
    </source>
</reference>
<evidence type="ECO:0000313" key="2">
    <source>
        <dbReference type="Proteomes" id="UP000050741"/>
    </source>
</evidence>
<dbReference type="WBParaSite" id="GPLIN_000374900">
    <property type="protein sequence ID" value="GPLIN_000374900"/>
    <property type="gene ID" value="GPLIN_000374900"/>
</dbReference>
<protein>
    <submittedName>
        <fullName evidence="3">Secreted protein</fullName>
    </submittedName>
</protein>
<keyword evidence="1" id="KW-0732">Signal</keyword>
<accession>A0A183BT13</accession>
<dbReference type="Proteomes" id="UP000050741">
    <property type="component" value="Unassembled WGS sequence"/>
</dbReference>
<dbReference type="AlphaFoldDB" id="A0A183BT13"/>
<sequence length="116" mass="12941">MFWAAVLLPLFACCDGTNSTPLEEADGSKSEPIKLFPNVPIVVRCELQEEVKKHWMNVIGTVTEEGELAADLAAQYEKIYEKLLAAQFKGDNMQQKVQKANKQSLCLKSMAPKLKI</sequence>
<keyword evidence="2" id="KW-1185">Reference proteome</keyword>
<evidence type="ECO:0000313" key="3">
    <source>
        <dbReference type="WBParaSite" id="GPLIN_000374900"/>
    </source>
</evidence>
<proteinExistence type="predicted"/>
<name>A0A183BT13_GLOPA</name>
<feature type="chain" id="PRO_5008146620" evidence="1">
    <location>
        <begin position="20"/>
        <end position="116"/>
    </location>
</feature>
<evidence type="ECO:0000256" key="1">
    <source>
        <dbReference type="SAM" id="SignalP"/>
    </source>
</evidence>
<reference evidence="2" key="2">
    <citation type="submission" date="2014-05" db="EMBL/GenBank/DDBJ databases">
        <title>The genome and life-stage specific transcriptomes of Globodera pallida elucidate key aspects of plant parasitism by a cyst nematode.</title>
        <authorList>
            <person name="Cotton J.A."/>
            <person name="Lilley C.J."/>
            <person name="Jones L.M."/>
            <person name="Kikuchi T."/>
            <person name="Reid A.J."/>
            <person name="Thorpe P."/>
            <person name="Tsai I.J."/>
            <person name="Beasley H."/>
            <person name="Blok V."/>
            <person name="Cock P.J.A."/>
            <person name="Van den Akker S.E."/>
            <person name="Holroyd N."/>
            <person name="Hunt M."/>
            <person name="Mantelin S."/>
            <person name="Naghra H."/>
            <person name="Pain A."/>
            <person name="Palomares-Rius J.E."/>
            <person name="Zarowiecki M."/>
            <person name="Berriman M."/>
            <person name="Jones J.T."/>
            <person name="Urwin P.E."/>
        </authorList>
    </citation>
    <scope>NUCLEOTIDE SEQUENCE [LARGE SCALE GENOMIC DNA]</scope>
    <source>
        <strain evidence="2">Lindley</strain>
    </source>
</reference>
<organism evidence="2 3">
    <name type="scientific">Globodera pallida</name>
    <name type="common">Potato cyst nematode worm</name>
    <name type="synonym">Heterodera pallida</name>
    <dbReference type="NCBI Taxonomy" id="36090"/>
    <lineage>
        <taxon>Eukaryota</taxon>
        <taxon>Metazoa</taxon>
        <taxon>Ecdysozoa</taxon>
        <taxon>Nematoda</taxon>
        <taxon>Chromadorea</taxon>
        <taxon>Rhabditida</taxon>
        <taxon>Tylenchina</taxon>
        <taxon>Tylenchomorpha</taxon>
        <taxon>Tylenchoidea</taxon>
        <taxon>Heteroderidae</taxon>
        <taxon>Heteroderinae</taxon>
        <taxon>Globodera</taxon>
    </lineage>
</organism>
<reference evidence="3" key="3">
    <citation type="submission" date="2016-06" db="UniProtKB">
        <authorList>
            <consortium name="WormBaseParasite"/>
        </authorList>
    </citation>
    <scope>IDENTIFICATION</scope>
</reference>